<dbReference type="Proteomes" id="UP001382904">
    <property type="component" value="Unassembled WGS sequence"/>
</dbReference>
<evidence type="ECO:0000313" key="3">
    <source>
        <dbReference type="Proteomes" id="UP001382904"/>
    </source>
</evidence>
<proteinExistence type="predicted"/>
<evidence type="ECO:0000313" key="2">
    <source>
        <dbReference type="EMBL" id="MEJ8641348.1"/>
    </source>
</evidence>
<sequence>MLAVADALLRPEVSAGGSARLEQAAAVLLAPEGARPDRSSRPPTPSGRTGPSTPRPPRSPRSPC</sequence>
<dbReference type="EMBL" id="JBBKAM010000002">
    <property type="protein sequence ID" value="MEJ8641348.1"/>
    <property type="molecule type" value="Genomic_DNA"/>
</dbReference>
<keyword evidence="3" id="KW-1185">Reference proteome</keyword>
<feature type="region of interest" description="Disordered" evidence="1">
    <location>
        <begin position="29"/>
        <end position="64"/>
    </location>
</feature>
<name>A0ABU8U2A5_9ACTN</name>
<evidence type="ECO:0000256" key="1">
    <source>
        <dbReference type="SAM" id="MobiDB-lite"/>
    </source>
</evidence>
<protein>
    <submittedName>
        <fullName evidence="2">Uncharacterized protein</fullName>
    </submittedName>
</protein>
<reference evidence="2 3" key="1">
    <citation type="submission" date="2024-03" db="EMBL/GenBank/DDBJ databases">
        <title>Novel Streptomyces species of biotechnological and ecological value are a feature of Machair soil.</title>
        <authorList>
            <person name="Prole J.R."/>
            <person name="Goodfellow M."/>
            <person name="Allenby N."/>
            <person name="Ward A.C."/>
        </authorList>
    </citation>
    <scope>NUCLEOTIDE SEQUENCE [LARGE SCALE GENOMIC DNA]</scope>
    <source>
        <strain evidence="2 3">MS1.HAVA.3</strain>
    </source>
</reference>
<gene>
    <name evidence="2" type="ORF">WKI68_07430</name>
</gene>
<organism evidence="2 3">
    <name type="scientific">Streptomyces caledonius</name>
    <dbReference type="NCBI Taxonomy" id="3134107"/>
    <lineage>
        <taxon>Bacteria</taxon>
        <taxon>Bacillati</taxon>
        <taxon>Actinomycetota</taxon>
        <taxon>Actinomycetes</taxon>
        <taxon>Kitasatosporales</taxon>
        <taxon>Streptomycetaceae</taxon>
        <taxon>Streptomyces</taxon>
    </lineage>
</organism>
<accession>A0ABU8U2A5</accession>
<comment type="caution">
    <text evidence="2">The sequence shown here is derived from an EMBL/GenBank/DDBJ whole genome shotgun (WGS) entry which is preliminary data.</text>
</comment>
<feature type="compositionally biased region" description="Pro residues" evidence="1">
    <location>
        <begin position="53"/>
        <end position="64"/>
    </location>
</feature>